<evidence type="ECO:0000259" key="13">
    <source>
        <dbReference type="Pfam" id="PF02875"/>
    </source>
</evidence>
<dbReference type="GO" id="GO:0005737">
    <property type="term" value="C:cytoplasm"/>
    <property type="evidence" value="ECO:0007669"/>
    <property type="project" value="UniProtKB-SubCell"/>
</dbReference>
<dbReference type="GO" id="GO:0005524">
    <property type="term" value="F:ATP binding"/>
    <property type="evidence" value="ECO:0007669"/>
    <property type="project" value="UniProtKB-UniRule"/>
</dbReference>
<evidence type="ECO:0000256" key="5">
    <source>
        <dbReference type="ARBA" id="ARBA00022840"/>
    </source>
</evidence>
<dbReference type="Pfam" id="PF01225">
    <property type="entry name" value="Mur_ligase"/>
    <property type="match status" value="1"/>
</dbReference>
<feature type="domain" description="Mur ligase N-terminal catalytic" evidence="12">
    <location>
        <begin position="23"/>
        <end position="77"/>
    </location>
</feature>
<feature type="domain" description="Mur ligase C-terminal" evidence="13">
    <location>
        <begin position="316"/>
        <end position="435"/>
    </location>
</feature>
<evidence type="ECO:0000256" key="4">
    <source>
        <dbReference type="ARBA" id="ARBA00022741"/>
    </source>
</evidence>
<name>A0A1Y1SHU0_9GAMM</name>
<comment type="catalytic activity">
    <reaction evidence="10 11">
        <text>D-alanyl-D-alanine + UDP-N-acetyl-alpha-D-muramoyl-L-alanyl-gamma-D-glutamyl-meso-2,6-diaminopimelate + ATP = UDP-N-acetyl-alpha-D-muramoyl-L-alanyl-gamma-D-glutamyl-meso-2,6-diaminopimeloyl-D-alanyl-D-alanine + ADP + phosphate + H(+)</text>
        <dbReference type="Rhea" id="RHEA:28374"/>
        <dbReference type="ChEBI" id="CHEBI:15378"/>
        <dbReference type="ChEBI" id="CHEBI:30616"/>
        <dbReference type="ChEBI" id="CHEBI:43474"/>
        <dbReference type="ChEBI" id="CHEBI:57822"/>
        <dbReference type="ChEBI" id="CHEBI:61386"/>
        <dbReference type="ChEBI" id="CHEBI:83905"/>
        <dbReference type="ChEBI" id="CHEBI:456216"/>
        <dbReference type="EC" id="6.3.2.10"/>
    </reaction>
</comment>
<feature type="domain" description="Mur ligase central" evidence="14">
    <location>
        <begin position="107"/>
        <end position="294"/>
    </location>
</feature>
<protein>
    <recommendedName>
        <fullName evidence="10 11">UDP-N-acetylmuramoyl-tripeptide--D-alanyl-D-alanine ligase</fullName>
        <ecNumber evidence="10 11">6.3.2.10</ecNumber>
    </recommendedName>
    <alternativeName>
        <fullName evidence="10">D-alanyl-D-alanine-adding enzyme</fullName>
    </alternativeName>
</protein>
<evidence type="ECO:0000256" key="2">
    <source>
        <dbReference type="ARBA" id="ARBA00022598"/>
    </source>
</evidence>
<gene>
    <name evidence="10" type="primary">murF</name>
    <name evidence="15" type="ORF">ATO7_05170</name>
</gene>
<dbReference type="InterPro" id="IPR036615">
    <property type="entry name" value="Mur_ligase_C_dom_sf"/>
</dbReference>
<dbReference type="EC" id="6.3.2.10" evidence="10 11"/>
<keyword evidence="16" id="KW-1185">Reference proteome</keyword>
<dbReference type="PANTHER" id="PTHR43024">
    <property type="entry name" value="UDP-N-ACETYLMURAMOYL-TRIPEPTIDE--D-ALANYL-D-ALANINE LIGASE"/>
    <property type="match status" value="1"/>
</dbReference>
<evidence type="ECO:0000256" key="3">
    <source>
        <dbReference type="ARBA" id="ARBA00022618"/>
    </source>
</evidence>
<keyword evidence="5 10" id="KW-0067">ATP-binding</keyword>
<evidence type="ECO:0000313" key="15">
    <source>
        <dbReference type="EMBL" id="ORE89243.1"/>
    </source>
</evidence>
<evidence type="ECO:0000256" key="1">
    <source>
        <dbReference type="ARBA" id="ARBA00022490"/>
    </source>
</evidence>
<dbReference type="SUPFAM" id="SSF53244">
    <property type="entry name" value="MurD-like peptide ligases, peptide-binding domain"/>
    <property type="match status" value="1"/>
</dbReference>
<keyword evidence="9 10" id="KW-0961">Cell wall biogenesis/degradation</keyword>
<dbReference type="OrthoDB" id="9801978at2"/>
<dbReference type="InterPro" id="IPR036565">
    <property type="entry name" value="Mur-like_cat_sf"/>
</dbReference>
<dbReference type="Proteomes" id="UP000192342">
    <property type="component" value="Unassembled WGS sequence"/>
</dbReference>
<dbReference type="GO" id="GO:0051301">
    <property type="term" value="P:cell division"/>
    <property type="evidence" value="ECO:0007669"/>
    <property type="project" value="UniProtKB-KW"/>
</dbReference>
<keyword evidence="1 10" id="KW-0963">Cytoplasm</keyword>
<dbReference type="UniPathway" id="UPA00219"/>
<dbReference type="InterPro" id="IPR005863">
    <property type="entry name" value="UDP-N-AcMur_synth"/>
</dbReference>
<keyword evidence="3 10" id="KW-0132">Cell division</keyword>
<evidence type="ECO:0000256" key="6">
    <source>
        <dbReference type="ARBA" id="ARBA00022960"/>
    </source>
</evidence>
<dbReference type="Gene3D" id="3.40.1190.10">
    <property type="entry name" value="Mur-like, catalytic domain"/>
    <property type="match status" value="1"/>
</dbReference>
<feature type="binding site" evidence="10">
    <location>
        <begin position="109"/>
        <end position="115"/>
    </location>
    <ligand>
        <name>ATP</name>
        <dbReference type="ChEBI" id="CHEBI:30616"/>
    </ligand>
</feature>
<keyword evidence="2 10" id="KW-0436">Ligase</keyword>
<sequence length="450" mass="46185">MQRLSQAVDWIGAVLQGRDQAVTGACIDTRVLQPGQLFIALPGSRVDGHEFVRKAAALGASGALVSRPLDIDFPQLVVPDVLVALQALAVAWRQEWARMGAGQLVGVTGSNGKTSVKTMLATVLGGCAKTFATPGNLNNHIGVPLCLLNVRPEHRYAVIEMGANHAGEIAALAGWAKPDVGLVNNAGDAHLEGFGSRDGVAAAKGEMFTALGAEGVAVINADDPYNPLWRELAGQRTAVTFGRAASADVRAADEHNALAEQRFTLTVGGQGADVCLPLPGRHSVMNALAAAAVAHALGLDVATIAAGLARVSPVSGRLQAHTLPGGVSLINDAYNANPASLLAAIDVLAASAPPRHLVLGDMAEIGAGAARAHSDAGEAARARGIEWLWGCGPLSRHAVEAFGDGARHFDEPLALAGELASVLGDHGTVLVKGSRSAGMERVVHQLKGEA</sequence>
<dbReference type="SUPFAM" id="SSF53623">
    <property type="entry name" value="MurD-like peptide ligases, catalytic domain"/>
    <property type="match status" value="1"/>
</dbReference>
<reference evidence="15 16" key="1">
    <citation type="submission" date="2013-04" db="EMBL/GenBank/DDBJ databases">
        <title>Oceanococcus atlanticus 22II-S10r2 Genome Sequencing.</title>
        <authorList>
            <person name="Lai Q."/>
            <person name="Li G."/>
            <person name="Shao Z."/>
        </authorList>
    </citation>
    <scope>NUCLEOTIDE SEQUENCE [LARGE SCALE GENOMIC DNA]</scope>
    <source>
        <strain evidence="15 16">22II-S10r2</strain>
    </source>
</reference>
<dbReference type="RefSeq" id="WP_083560180.1">
    <property type="nucleotide sequence ID" value="NZ_AQQV01000001.1"/>
</dbReference>
<keyword evidence="8 10" id="KW-0131">Cell cycle</keyword>
<dbReference type="AlphaFoldDB" id="A0A1Y1SHU0"/>
<dbReference type="Gene3D" id="3.90.190.20">
    <property type="entry name" value="Mur ligase, C-terminal domain"/>
    <property type="match status" value="1"/>
</dbReference>
<dbReference type="GO" id="GO:0008766">
    <property type="term" value="F:UDP-N-acetylmuramoylalanyl-D-glutamyl-2,6-diaminopimelate-D-alanyl-D-alanine ligase activity"/>
    <property type="evidence" value="ECO:0007669"/>
    <property type="project" value="RHEA"/>
</dbReference>
<keyword evidence="4 10" id="KW-0547">Nucleotide-binding</keyword>
<evidence type="ECO:0000259" key="14">
    <source>
        <dbReference type="Pfam" id="PF08245"/>
    </source>
</evidence>
<dbReference type="InterPro" id="IPR035911">
    <property type="entry name" value="MurE/MurF_N"/>
</dbReference>
<keyword evidence="6 10" id="KW-0133">Cell shape</keyword>
<dbReference type="InterPro" id="IPR000713">
    <property type="entry name" value="Mur_ligase_N"/>
</dbReference>
<dbReference type="InterPro" id="IPR004101">
    <property type="entry name" value="Mur_ligase_C"/>
</dbReference>
<organism evidence="15 16">
    <name type="scientific">Oceanococcus atlanticus</name>
    <dbReference type="NCBI Taxonomy" id="1317117"/>
    <lineage>
        <taxon>Bacteria</taxon>
        <taxon>Pseudomonadati</taxon>
        <taxon>Pseudomonadota</taxon>
        <taxon>Gammaproteobacteria</taxon>
        <taxon>Chromatiales</taxon>
        <taxon>Oceanococcaceae</taxon>
        <taxon>Oceanococcus</taxon>
    </lineage>
</organism>
<dbReference type="GO" id="GO:0071555">
    <property type="term" value="P:cell wall organization"/>
    <property type="evidence" value="ECO:0007669"/>
    <property type="project" value="UniProtKB-KW"/>
</dbReference>
<dbReference type="GO" id="GO:0009252">
    <property type="term" value="P:peptidoglycan biosynthetic process"/>
    <property type="evidence" value="ECO:0007669"/>
    <property type="project" value="UniProtKB-UniRule"/>
</dbReference>
<comment type="subcellular location">
    <subcellularLocation>
        <location evidence="10 11">Cytoplasm</location>
    </subcellularLocation>
</comment>
<dbReference type="Pfam" id="PF02875">
    <property type="entry name" value="Mur_ligase_C"/>
    <property type="match status" value="1"/>
</dbReference>
<dbReference type="EMBL" id="AQQV01000001">
    <property type="protein sequence ID" value="ORE89243.1"/>
    <property type="molecule type" value="Genomic_DNA"/>
</dbReference>
<evidence type="ECO:0000256" key="9">
    <source>
        <dbReference type="ARBA" id="ARBA00023316"/>
    </source>
</evidence>
<dbReference type="GO" id="GO:0008360">
    <property type="term" value="P:regulation of cell shape"/>
    <property type="evidence" value="ECO:0007669"/>
    <property type="project" value="UniProtKB-KW"/>
</dbReference>
<dbReference type="InterPro" id="IPR013221">
    <property type="entry name" value="Mur_ligase_cen"/>
</dbReference>
<dbReference type="GO" id="GO:0047480">
    <property type="term" value="F:UDP-N-acetylmuramoyl-tripeptide-D-alanyl-D-alanine ligase activity"/>
    <property type="evidence" value="ECO:0007669"/>
    <property type="project" value="UniProtKB-UniRule"/>
</dbReference>
<comment type="similarity">
    <text evidence="10">Belongs to the MurCDEF family. MurF subfamily.</text>
</comment>
<dbReference type="Pfam" id="PF08245">
    <property type="entry name" value="Mur_ligase_M"/>
    <property type="match status" value="1"/>
</dbReference>
<keyword evidence="7 10" id="KW-0573">Peptidoglycan synthesis</keyword>
<comment type="pathway">
    <text evidence="10 11">Cell wall biogenesis; peptidoglycan biosynthesis.</text>
</comment>
<dbReference type="Gene3D" id="3.40.1390.10">
    <property type="entry name" value="MurE/MurF, N-terminal domain"/>
    <property type="match status" value="1"/>
</dbReference>
<comment type="function">
    <text evidence="10 11">Involved in cell wall formation. Catalyzes the final step in the synthesis of UDP-N-acetylmuramoyl-pentapeptide, the precursor of murein.</text>
</comment>
<dbReference type="InterPro" id="IPR051046">
    <property type="entry name" value="MurCDEF_CellWall_CoF430Synth"/>
</dbReference>
<dbReference type="PANTHER" id="PTHR43024:SF1">
    <property type="entry name" value="UDP-N-ACETYLMURAMOYL-TRIPEPTIDE--D-ALANYL-D-ALANINE LIGASE"/>
    <property type="match status" value="1"/>
</dbReference>
<evidence type="ECO:0000256" key="10">
    <source>
        <dbReference type="HAMAP-Rule" id="MF_02019"/>
    </source>
</evidence>
<dbReference type="HAMAP" id="MF_02019">
    <property type="entry name" value="MurF"/>
    <property type="match status" value="1"/>
</dbReference>
<proteinExistence type="inferred from homology"/>
<evidence type="ECO:0000259" key="12">
    <source>
        <dbReference type="Pfam" id="PF01225"/>
    </source>
</evidence>
<evidence type="ECO:0000256" key="7">
    <source>
        <dbReference type="ARBA" id="ARBA00022984"/>
    </source>
</evidence>
<evidence type="ECO:0000256" key="8">
    <source>
        <dbReference type="ARBA" id="ARBA00023306"/>
    </source>
</evidence>
<evidence type="ECO:0000313" key="16">
    <source>
        <dbReference type="Proteomes" id="UP000192342"/>
    </source>
</evidence>
<evidence type="ECO:0000256" key="11">
    <source>
        <dbReference type="RuleBase" id="RU004136"/>
    </source>
</evidence>
<comment type="caution">
    <text evidence="15">The sequence shown here is derived from an EMBL/GenBank/DDBJ whole genome shotgun (WGS) entry which is preliminary data.</text>
</comment>
<dbReference type="SUPFAM" id="SSF63418">
    <property type="entry name" value="MurE/MurF N-terminal domain"/>
    <property type="match status" value="1"/>
</dbReference>
<dbReference type="STRING" id="1317117.ATO7_05170"/>
<accession>A0A1Y1SHU0</accession>
<dbReference type="NCBIfam" id="TIGR01143">
    <property type="entry name" value="murF"/>
    <property type="match status" value="1"/>
</dbReference>